<dbReference type="Proteomes" id="UP000515163">
    <property type="component" value="Unplaced"/>
</dbReference>
<dbReference type="InterPro" id="IPR019819">
    <property type="entry name" value="Carboxylesterase_B_CS"/>
</dbReference>
<dbReference type="AlphaFoldDB" id="A0A6P8I6I9"/>
<proteinExistence type="inferred from homology"/>
<dbReference type="GeneID" id="116299093"/>
<dbReference type="RefSeq" id="XP_031563588.1">
    <property type="nucleotide sequence ID" value="XM_031707728.1"/>
</dbReference>
<dbReference type="FunFam" id="3.40.50.1820:FF:000128">
    <property type="entry name" value="Carboxylic ester hydrolase"/>
    <property type="match status" value="1"/>
</dbReference>
<feature type="region of interest" description="Disordered" evidence="5">
    <location>
        <begin position="561"/>
        <end position="582"/>
    </location>
</feature>
<dbReference type="GO" id="GO:0016787">
    <property type="term" value="F:hydrolase activity"/>
    <property type="evidence" value="ECO:0007669"/>
    <property type="project" value="UniProtKB-KW"/>
</dbReference>
<evidence type="ECO:0000256" key="1">
    <source>
        <dbReference type="ARBA" id="ARBA00005964"/>
    </source>
</evidence>
<evidence type="ECO:0000256" key="4">
    <source>
        <dbReference type="RuleBase" id="RU361235"/>
    </source>
</evidence>
<keyword evidence="3 4" id="KW-0378">Hydrolase</keyword>
<evidence type="ECO:0000256" key="2">
    <source>
        <dbReference type="ARBA" id="ARBA00022729"/>
    </source>
</evidence>
<dbReference type="Pfam" id="PF00135">
    <property type="entry name" value="COesterase"/>
    <property type="match status" value="1"/>
</dbReference>
<dbReference type="InterPro" id="IPR029058">
    <property type="entry name" value="AB_hydrolase_fold"/>
</dbReference>
<protein>
    <recommendedName>
        <fullName evidence="4">Carboxylic ester hydrolase</fullName>
        <ecNumber evidence="4">3.1.1.-</ecNumber>
    </recommendedName>
</protein>
<sequence>MHGIFAGIVVAFFGLYSTCSGRDDSLVVDTAAGSVRGRLQNLIHGLSVKQFVGIPYAEPPVGELRFARPLPVKPWNGVKGAVNFGPACPQIKLKEMFELLKSNFSVEDGPQDEDCLTLNVYTPSQATSQDKLAVMVWIHGGGYTIGSGSSYNPSLLVAYHDVIVVTINYRLGVLGFFNVPGTDVKGNYAMHDQILALKWVQQNIANFGGDPNSVTIFGESAGGMSVSHHLISPLSKGLFKRVIAQSGSSASPYTGARVTSDELVKTFAKVLECDVNNGLMDCLRSKSWSDVLKAQSNVTFPTNMGDQLLCTVVVDGEFLPDNPRKLLSQGKINQADVMMGMTADEGALWLLMAPDLYKNGAELKDLKNSIKYGFKKHPGQNKAIEDATLFEYTDQSDLDNRIKHRRAIIDLGSDNMFFAPAIFEAKALSKADVPVYLYLFDHLLHYSTFPDYLGSCHAIDMYFSFGIAINSDGFGDFFKVFSTTFSDLEVGLAHYTMRLWTTFAKHGDPNVGETTPVVTWPRYNSSAHVHLRISLNPKLEFSFRERKMAFWNEFVPKLAGGEADQESGDKNTKDNQPAKEEL</sequence>
<feature type="compositionally biased region" description="Basic and acidic residues" evidence="5">
    <location>
        <begin position="567"/>
        <end position="582"/>
    </location>
</feature>
<evidence type="ECO:0000256" key="5">
    <source>
        <dbReference type="SAM" id="MobiDB-lite"/>
    </source>
</evidence>
<dbReference type="InParanoid" id="A0A6P8I6I9"/>
<organism evidence="7 8">
    <name type="scientific">Actinia tenebrosa</name>
    <name type="common">Australian red waratah sea anemone</name>
    <dbReference type="NCBI Taxonomy" id="6105"/>
    <lineage>
        <taxon>Eukaryota</taxon>
        <taxon>Metazoa</taxon>
        <taxon>Cnidaria</taxon>
        <taxon>Anthozoa</taxon>
        <taxon>Hexacorallia</taxon>
        <taxon>Actiniaria</taxon>
        <taxon>Actiniidae</taxon>
        <taxon>Actinia</taxon>
    </lineage>
</organism>
<dbReference type="PANTHER" id="PTHR43903">
    <property type="entry name" value="NEUROLIGIN"/>
    <property type="match status" value="1"/>
</dbReference>
<reference evidence="8" key="1">
    <citation type="submission" date="2025-08" db="UniProtKB">
        <authorList>
            <consortium name="RefSeq"/>
        </authorList>
    </citation>
    <scope>IDENTIFICATION</scope>
</reference>
<dbReference type="PROSITE" id="PS00122">
    <property type="entry name" value="CARBOXYLESTERASE_B_1"/>
    <property type="match status" value="1"/>
</dbReference>
<feature type="chain" id="PRO_5028525573" description="Carboxylic ester hydrolase" evidence="4">
    <location>
        <begin position="22"/>
        <end position="582"/>
    </location>
</feature>
<evidence type="ECO:0000259" key="6">
    <source>
        <dbReference type="Pfam" id="PF00135"/>
    </source>
</evidence>
<keyword evidence="7" id="KW-1185">Reference proteome</keyword>
<comment type="similarity">
    <text evidence="1 4">Belongs to the type-B carboxylesterase/lipase family.</text>
</comment>
<dbReference type="InterPro" id="IPR051093">
    <property type="entry name" value="Neuroligin/BSAL"/>
</dbReference>
<keyword evidence="2 4" id="KW-0732">Signal</keyword>
<name>A0A6P8I6I9_ACTTE</name>
<dbReference type="PROSITE" id="PS00941">
    <property type="entry name" value="CARBOXYLESTERASE_B_2"/>
    <property type="match status" value="1"/>
</dbReference>
<evidence type="ECO:0000313" key="8">
    <source>
        <dbReference type="RefSeq" id="XP_031563588.1"/>
    </source>
</evidence>
<accession>A0A6P8I6I9</accession>
<dbReference type="InterPro" id="IPR019826">
    <property type="entry name" value="Carboxylesterase_B_AS"/>
</dbReference>
<evidence type="ECO:0000256" key="3">
    <source>
        <dbReference type="ARBA" id="ARBA00022801"/>
    </source>
</evidence>
<feature type="signal peptide" evidence="4">
    <location>
        <begin position="1"/>
        <end position="21"/>
    </location>
</feature>
<dbReference type="CDD" id="cd00312">
    <property type="entry name" value="Esterase_lipase"/>
    <property type="match status" value="1"/>
</dbReference>
<feature type="domain" description="Carboxylesterase type B" evidence="6">
    <location>
        <begin position="25"/>
        <end position="551"/>
    </location>
</feature>
<dbReference type="SUPFAM" id="SSF53474">
    <property type="entry name" value="alpha/beta-Hydrolases"/>
    <property type="match status" value="1"/>
</dbReference>
<dbReference type="KEGG" id="aten:116299093"/>
<dbReference type="EC" id="3.1.1.-" evidence="4"/>
<dbReference type="InterPro" id="IPR002018">
    <property type="entry name" value="CarbesteraseB"/>
</dbReference>
<dbReference type="OrthoDB" id="5981230at2759"/>
<evidence type="ECO:0000313" key="7">
    <source>
        <dbReference type="Proteomes" id="UP000515163"/>
    </source>
</evidence>
<gene>
    <name evidence="8" type="primary">LOC116299093</name>
</gene>
<dbReference type="Gene3D" id="3.40.50.1820">
    <property type="entry name" value="alpha/beta hydrolase"/>
    <property type="match status" value="1"/>
</dbReference>